<dbReference type="InterPro" id="IPR042203">
    <property type="entry name" value="Leu/Phe-tRNA_Trfase_C"/>
</dbReference>
<evidence type="ECO:0000256" key="11">
    <source>
        <dbReference type="ARBA" id="ARBA00074372"/>
    </source>
</evidence>
<dbReference type="FunFam" id="3.40.630.70:FF:000001">
    <property type="entry name" value="Leucyl/phenylalanyl-tRNA--protein transferase"/>
    <property type="match status" value="1"/>
</dbReference>
<dbReference type="AlphaFoldDB" id="A0A285C072"/>
<protein>
    <recommendedName>
        <fullName evidence="11 15">Leucyl/phenylalanyl-tRNA--protein transferase</fullName>
        <ecNumber evidence="10 15">2.3.2.6</ecNumber>
    </recommendedName>
    <alternativeName>
        <fullName evidence="12 15">L/F-transferase</fullName>
    </alternativeName>
    <alternativeName>
        <fullName evidence="13 15">Leucyltransferase</fullName>
    </alternativeName>
    <alternativeName>
        <fullName evidence="14 15">Phenyalanyltransferase</fullName>
    </alternativeName>
</protein>
<evidence type="ECO:0000256" key="4">
    <source>
        <dbReference type="ARBA" id="ARBA00023315"/>
    </source>
</evidence>
<dbReference type="OrthoDB" id="9790282at2"/>
<dbReference type="GO" id="GO:0008914">
    <property type="term" value="F:leucyl-tRNA--protein transferase activity"/>
    <property type="evidence" value="ECO:0007669"/>
    <property type="project" value="UniProtKB-UniRule"/>
</dbReference>
<dbReference type="EC" id="2.3.2.6" evidence="10 15"/>
<comment type="catalytic activity">
    <reaction evidence="6 15">
        <text>N-terminal L-arginyl-[protein] + L-leucyl-tRNA(Leu) = N-terminal L-leucyl-L-arginyl-[protein] + tRNA(Leu) + H(+)</text>
        <dbReference type="Rhea" id="RHEA:50416"/>
        <dbReference type="Rhea" id="RHEA-COMP:9613"/>
        <dbReference type="Rhea" id="RHEA-COMP:9622"/>
        <dbReference type="Rhea" id="RHEA-COMP:12672"/>
        <dbReference type="Rhea" id="RHEA-COMP:12673"/>
        <dbReference type="ChEBI" id="CHEBI:15378"/>
        <dbReference type="ChEBI" id="CHEBI:64719"/>
        <dbReference type="ChEBI" id="CHEBI:78442"/>
        <dbReference type="ChEBI" id="CHEBI:78494"/>
        <dbReference type="ChEBI" id="CHEBI:133044"/>
        <dbReference type="EC" id="2.3.2.6"/>
    </reaction>
</comment>
<reference evidence="16 17" key="1">
    <citation type="submission" date="2017-08" db="EMBL/GenBank/DDBJ databases">
        <authorList>
            <person name="de Groot N.N."/>
        </authorList>
    </citation>
    <scope>NUCLEOTIDE SEQUENCE [LARGE SCALE GENOMIC DNA]</scope>
    <source>
        <strain evidence="16 17">Nm15</strain>
    </source>
</reference>
<name>A0A285C072_9PROT</name>
<evidence type="ECO:0000256" key="12">
    <source>
        <dbReference type="ARBA" id="ARBA00077136"/>
    </source>
</evidence>
<dbReference type="FunFam" id="3.30.70.3550:FF:000001">
    <property type="entry name" value="Leucyl/phenylalanyl-tRNA--protein transferase"/>
    <property type="match status" value="1"/>
</dbReference>
<dbReference type="NCBIfam" id="TIGR00667">
    <property type="entry name" value="aat"/>
    <property type="match status" value="1"/>
</dbReference>
<proteinExistence type="inferred from homology"/>
<evidence type="ECO:0000256" key="7">
    <source>
        <dbReference type="ARBA" id="ARBA00051538"/>
    </source>
</evidence>
<keyword evidence="4 15" id="KW-0012">Acyltransferase</keyword>
<accession>A0A285C072</accession>
<evidence type="ECO:0000313" key="16">
    <source>
        <dbReference type="EMBL" id="SNX60508.1"/>
    </source>
</evidence>
<dbReference type="PANTHER" id="PTHR30098">
    <property type="entry name" value="LEUCYL/PHENYLALANYL-TRNA--PROTEIN TRANSFERASE"/>
    <property type="match status" value="1"/>
</dbReference>
<evidence type="ECO:0000256" key="8">
    <source>
        <dbReference type="ARBA" id="ARBA00054043"/>
    </source>
</evidence>
<comment type="catalytic activity">
    <reaction evidence="7 15">
        <text>N-terminal L-lysyl-[protein] + L-leucyl-tRNA(Leu) = N-terminal L-leucyl-L-lysyl-[protein] + tRNA(Leu) + H(+)</text>
        <dbReference type="Rhea" id="RHEA:12340"/>
        <dbReference type="Rhea" id="RHEA-COMP:9613"/>
        <dbReference type="Rhea" id="RHEA-COMP:9622"/>
        <dbReference type="Rhea" id="RHEA-COMP:12670"/>
        <dbReference type="Rhea" id="RHEA-COMP:12671"/>
        <dbReference type="ChEBI" id="CHEBI:15378"/>
        <dbReference type="ChEBI" id="CHEBI:65249"/>
        <dbReference type="ChEBI" id="CHEBI:78442"/>
        <dbReference type="ChEBI" id="CHEBI:78494"/>
        <dbReference type="ChEBI" id="CHEBI:133043"/>
        <dbReference type="EC" id="2.3.2.6"/>
    </reaction>
</comment>
<evidence type="ECO:0000256" key="2">
    <source>
        <dbReference type="ARBA" id="ARBA00022490"/>
    </source>
</evidence>
<evidence type="ECO:0000256" key="5">
    <source>
        <dbReference type="ARBA" id="ARBA00050607"/>
    </source>
</evidence>
<keyword evidence="2 15" id="KW-0963">Cytoplasm</keyword>
<evidence type="ECO:0000256" key="14">
    <source>
        <dbReference type="ARBA" id="ARBA00083640"/>
    </source>
</evidence>
<dbReference type="Proteomes" id="UP000242498">
    <property type="component" value="Chromosome I"/>
</dbReference>
<evidence type="ECO:0000256" key="6">
    <source>
        <dbReference type="ARBA" id="ARBA00050652"/>
    </source>
</evidence>
<dbReference type="Pfam" id="PF03588">
    <property type="entry name" value="Leu_Phe_trans"/>
    <property type="match status" value="1"/>
</dbReference>
<evidence type="ECO:0000256" key="3">
    <source>
        <dbReference type="ARBA" id="ARBA00022679"/>
    </source>
</evidence>
<comment type="subcellular location">
    <subcellularLocation>
        <location evidence="1 15">Cytoplasm</location>
    </subcellularLocation>
</comment>
<dbReference type="PANTHER" id="PTHR30098:SF2">
    <property type="entry name" value="LEUCYL_PHENYLALANYL-TRNA--PROTEIN TRANSFERASE"/>
    <property type="match status" value="1"/>
</dbReference>
<dbReference type="RefSeq" id="WP_096293090.1">
    <property type="nucleotide sequence ID" value="NZ_LT907782.1"/>
</dbReference>
<dbReference type="EMBL" id="LT907782">
    <property type="protein sequence ID" value="SNX60508.1"/>
    <property type="molecule type" value="Genomic_DNA"/>
</dbReference>
<dbReference type="GO" id="GO:0005737">
    <property type="term" value="C:cytoplasm"/>
    <property type="evidence" value="ECO:0007669"/>
    <property type="project" value="UniProtKB-SubCell"/>
</dbReference>
<evidence type="ECO:0000256" key="1">
    <source>
        <dbReference type="ARBA" id="ARBA00004496"/>
    </source>
</evidence>
<dbReference type="Gene3D" id="3.30.70.3550">
    <property type="entry name" value="Leucyl/phenylalanyl-tRNA-protein transferase, N-terminal domain"/>
    <property type="match status" value="1"/>
</dbReference>
<gene>
    <name evidence="15" type="primary">aat</name>
    <name evidence="16" type="ORF">SAMN06296273_1975</name>
</gene>
<dbReference type="Gene3D" id="3.40.630.70">
    <property type="entry name" value="Leucyl/phenylalanyl-tRNA-protein transferase, C-terminal domain"/>
    <property type="match status" value="1"/>
</dbReference>
<evidence type="ECO:0000256" key="15">
    <source>
        <dbReference type="HAMAP-Rule" id="MF_00688"/>
    </source>
</evidence>
<comment type="function">
    <text evidence="8 15">Functions in the N-end rule pathway of protein degradation where it conjugates Leu, Phe and, less efficiently, Met from aminoacyl-tRNAs to the N-termini of proteins containing an N-terminal arginine or lysine.</text>
</comment>
<dbReference type="InterPro" id="IPR004616">
    <property type="entry name" value="Leu/Phe-tRNA_Trfase"/>
</dbReference>
<dbReference type="InterPro" id="IPR042221">
    <property type="entry name" value="Leu/Phe-tRNA_Trfase_N"/>
</dbReference>
<evidence type="ECO:0000256" key="10">
    <source>
        <dbReference type="ARBA" id="ARBA00066767"/>
    </source>
</evidence>
<organism evidence="16 17">
    <name type="scientific">Nitrosomonas ureae</name>
    <dbReference type="NCBI Taxonomy" id="44577"/>
    <lineage>
        <taxon>Bacteria</taxon>
        <taxon>Pseudomonadati</taxon>
        <taxon>Pseudomonadota</taxon>
        <taxon>Betaproteobacteria</taxon>
        <taxon>Nitrosomonadales</taxon>
        <taxon>Nitrosomonadaceae</taxon>
        <taxon>Nitrosomonas</taxon>
    </lineage>
</organism>
<keyword evidence="3 15" id="KW-0808">Transferase</keyword>
<evidence type="ECO:0000256" key="9">
    <source>
        <dbReference type="ARBA" id="ARBA00061535"/>
    </source>
</evidence>
<dbReference type="HAMAP" id="MF_00688">
    <property type="entry name" value="Leu_Phe_trans"/>
    <property type="match status" value="1"/>
</dbReference>
<dbReference type="InterPro" id="IPR016181">
    <property type="entry name" value="Acyl_CoA_acyltransferase"/>
</dbReference>
<dbReference type="GO" id="GO:0030163">
    <property type="term" value="P:protein catabolic process"/>
    <property type="evidence" value="ECO:0007669"/>
    <property type="project" value="UniProtKB-UniRule"/>
</dbReference>
<evidence type="ECO:0000256" key="13">
    <source>
        <dbReference type="ARBA" id="ARBA00077165"/>
    </source>
</evidence>
<evidence type="ECO:0000313" key="17">
    <source>
        <dbReference type="Proteomes" id="UP000242498"/>
    </source>
</evidence>
<comment type="catalytic activity">
    <reaction evidence="5 15">
        <text>L-phenylalanyl-tRNA(Phe) + an N-terminal L-alpha-aminoacyl-[protein] = an N-terminal L-phenylalanyl-L-alpha-aminoacyl-[protein] + tRNA(Phe)</text>
        <dbReference type="Rhea" id="RHEA:43632"/>
        <dbReference type="Rhea" id="RHEA-COMP:9668"/>
        <dbReference type="Rhea" id="RHEA-COMP:9699"/>
        <dbReference type="Rhea" id="RHEA-COMP:10636"/>
        <dbReference type="Rhea" id="RHEA-COMP:10637"/>
        <dbReference type="ChEBI" id="CHEBI:78442"/>
        <dbReference type="ChEBI" id="CHEBI:78531"/>
        <dbReference type="ChEBI" id="CHEBI:78597"/>
        <dbReference type="ChEBI" id="CHEBI:83561"/>
        <dbReference type="EC" id="2.3.2.6"/>
    </reaction>
</comment>
<comment type="similarity">
    <text evidence="9 15">Belongs to the L/F-transferase family.</text>
</comment>
<dbReference type="SUPFAM" id="SSF55729">
    <property type="entry name" value="Acyl-CoA N-acyltransferases (Nat)"/>
    <property type="match status" value="1"/>
</dbReference>
<sequence length="233" mass="26127">MNSSMRTFASFPPVENALSEPNGLLAIGGDLTSHRLLEAYSKGIFPWFNEDQPILWWSPDPRMVLFPHHLKISRSLRKAVKKTHYKICTDCNFTQVMLACAAPREGQSGTWIHPQMIAAYTALHEMGLAHCVETWIDGELAGGLYGVALGKVFFGESMFSRVQDASKIALVHLVKQLQFWQFGLIDCQVKTHHLASLGAQEISRAEFSQKLNCLITAGFESGSKWNFERSLIE</sequence>